<evidence type="ECO:0000256" key="4">
    <source>
        <dbReference type="ARBA" id="ARBA00023136"/>
    </source>
</evidence>
<dbReference type="GO" id="GO:0016020">
    <property type="term" value="C:membrane"/>
    <property type="evidence" value="ECO:0007669"/>
    <property type="project" value="UniProtKB-SubCell"/>
</dbReference>
<proteinExistence type="predicted"/>
<dbReference type="InterPro" id="IPR018499">
    <property type="entry name" value="Tetraspanin/Peripherin"/>
</dbReference>
<feature type="transmembrane region" description="Helical" evidence="5">
    <location>
        <begin position="52"/>
        <end position="74"/>
    </location>
</feature>
<evidence type="ECO:0000313" key="7">
    <source>
        <dbReference type="Proteomes" id="UP001140206"/>
    </source>
</evidence>
<dbReference type="Pfam" id="PF00335">
    <property type="entry name" value="Tetraspanin"/>
    <property type="match status" value="1"/>
</dbReference>
<comment type="caution">
    <text evidence="6">The sequence shown here is derived from an EMBL/GenBank/DDBJ whole genome shotgun (WGS) entry which is preliminary data.</text>
</comment>
<protein>
    <submittedName>
        <fullName evidence="6">Tetraspanin family protein</fullName>
    </submittedName>
</protein>
<name>A0AAV8GPA4_9POAL</name>
<dbReference type="EMBL" id="JAMFTS010000001">
    <property type="protein sequence ID" value="KAJ4806155.1"/>
    <property type="molecule type" value="Genomic_DNA"/>
</dbReference>
<evidence type="ECO:0000256" key="1">
    <source>
        <dbReference type="ARBA" id="ARBA00004141"/>
    </source>
</evidence>
<feature type="transmembrane region" description="Helical" evidence="5">
    <location>
        <begin position="20"/>
        <end position="40"/>
    </location>
</feature>
<evidence type="ECO:0000256" key="2">
    <source>
        <dbReference type="ARBA" id="ARBA00022692"/>
    </source>
</evidence>
<keyword evidence="3 5" id="KW-1133">Transmembrane helix</keyword>
<sequence>MMGRMARSCLQSVLKLVNSVIGLAGMGMILYSLWMIRVWLKQIGSTDSNLPWFIITFLILGVFFCFVTCSGHIAAETVNGHCLSCYTVLVFLILILEAAVVADIFLNRSWEEDFPEDPTGKFDELKNFIKSNADMCEWVSISVVAAQAISIFLAIVLRALGPDPGNYYDSDDDLVPARLPLLRNQSQHASYSIDPNLSQQGVSWNIKINDKVNIFLIFRAASTVQGSRILPV</sequence>
<accession>A0AAV8GPA4</accession>
<keyword evidence="7" id="KW-1185">Reference proteome</keyword>
<comment type="subcellular location">
    <subcellularLocation>
        <location evidence="1">Membrane</location>
        <topology evidence="1">Multi-pass membrane protein</topology>
    </subcellularLocation>
</comment>
<dbReference type="AlphaFoldDB" id="A0AAV8GPA4"/>
<reference evidence="6" key="1">
    <citation type="submission" date="2022-08" db="EMBL/GenBank/DDBJ databases">
        <authorList>
            <person name="Marques A."/>
        </authorList>
    </citation>
    <scope>NUCLEOTIDE SEQUENCE</scope>
    <source>
        <strain evidence="6">RhyPub2mFocal</strain>
        <tissue evidence="6">Leaves</tissue>
    </source>
</reference>
<feature type="transmembrane region" description="Helical" evidence="5">
    <location>
        <begin position="86"/>
        <end position="106"/>
    </location>
</feature>
<keyword evidence="4 5" id="KW-0472">Membrane</keyword>
<gene>
    <name evidence="6" type="ORF">LUZ62_018721</name>
</gene>
<dbReference type="Proteomes" id="UP001140206">
    <property type="component" value="Chromosome 1"/>
</dbReference>
<evidence type="ECO:0000313" key="6">
    <source>
        <dbReference type="EMBL" id="KAJ4806155.1"/>
    </source>
</evidence>
<keyword evidence="2 5" id="KW-0812">Transmembrane</keyword>
<evidence type="ECO:0000256" key="5">
    <source>
        <dbReference type="SAM" id="Phobius"/>
    </source>
</evidence>
<organism evidence="6 7">
    <name type="scientific">Rhynchospora pubera</name>
    <dbReference type="NCBI Taxonomy" id="906938"/>
    <lineage>
        <taxon>Eukaryota</taxon>
        <taxon>Viridiplantae</taxon>
        <taxon>Streptophyta</taxon>
        <taxon>Embryophyta</taxon>
        <taxon>Tracheophyta</taxon>
        <taxon>Spermatophyta</taxon>
        <taxon>Magnoliopsida</taxon>
        <taxon>Liliopsida</taxon>
        <taxon>Poales</taxon>
        <taxon>Cyperaceae</taxon>
        <taxon>Cyperoideae</taxon>
        <taxon>Rhynchosporeae</taxon>
        <taxon>Rhynchospora</taxon>
    </lineage>
</organism>
<evidence type="ECO:0000256" key="3">
    <source>
        <dbReference type="ARBA" id="ARBA00022989"/>
    </source>
</evidence>
<feature type="transmembrane region" description="Helical" evidence="5">
    <location>
        <begin position="138"/>
        <end position="160"/>
    </location>
</feature>